<accession>A0ABP7MGJ5</accession>
<protein>
    <submittedName>
        <fullName evidence="3">Lantibiotic dehydratase</fullName>
    </submittedName>
</protein>
<dbReference type="EMBL" id="BAABDH010000003">
    <property type="protein sequence ID" value="GAA3919952.1"/>
    <property type="molecule type" value="Genomic_DNA"/>
</dbReference>
<sequence length="1033" mass="118022">MIQHFDFFLLRRPASSLQRLQQLQQRLLSQPLAELMREWYSDAASRQAIYVTSSFLHERLCQWLAGETISEEARLLDTLHKYAIRMSSRSTPYGLLAGCTAGHYGAASRLGAAKPVAPHCHTRLDAEYLHGIQEWLLTLPLIRTQVTLLANSSLYAVGDKLRYVEQQRDAQHRRYFLSAVEADEFLLGVLAQARPGTTLPALLQYFADHDIAAEEAEPYLDELLADGLLRSALEPTVIGPEYLPTLIGQLAELAGTEEVVAQVQRLHTLVTTNPDVALVGEQVKQWLSERQIPLPATEPLQVDAFYPEAAPQLGRALMQELQEQLQKLFVLNQPSRHADLDDFKHRFHTRYEDEEVALALALDQEYGIGYGSSSPLGVGYAPMVDDLSLPTMDRPQQRPVWDWWQALVLQKYSQALRENRDEIELTDADLAHIGQQRTEPATLPETFYVFGNLLTPSARALEQHEYQFNLLACKGPSAIQLLGRFCAGDEQLAAGVAECVRRTEAHHPDVVFAEIVHFPESRVGNVVTRPTLYTYEIPYMGRASVPVDRQIPLADLFVSIRQGQIILRSKRLGKRVIPRLSNAHNFQQGLPIYRFLCDLQQQANQLNVYWNWTVLAEQAYLPRVRYRNIILSRATWLLQAEEVEPENLMRLATMLTRRGVPEQFILAVGDNELCLSLHVPDSLRLLQQQLRKVRTLRLYEVLQKPDSGPGHGPRHTFANELVLPFYNPEAPVIAGLAKNLPDLPPRRFSVGSEWLYFKVYTGEKTSDALLAQTLYPVVQSLLARKVIEQFFFVRYRDSDPHLRLRFRGNAHLGFYRIVIQELEQSLQEHVRAGSVHRIQTDTYQRELERYGYQQIGLCETLFHYDSLSTLHFLSQTSAVFQENDSFCFATAKIERLLTMLELPLTERHALLETMQEGFFKDFKGDSNLRRQLNDKYRQYRPMLELAFSETMQAPLAAGPYDEQQQATLRDLQRGLTEPRQLANVLSSLVHMLTNRVFPSKQRAYELIVYHCLAKHYHSLQARSRTGAKAAVCE</sequence>
<feature type="domain" description="Lantibiotic dehydratase N-terminal" evidence="1">
    <location>
        <begin position="42"/>
        <end position="686"/>
    </location>
</feature>
<evidence type="ECO:0000313" key="3">
    <source>
        <dbReference type="EMBL" id="GAA3919952.1"/>
    </source>
</evidence>
<dbReference type="Pfam" id="PF04738">
    <property type="entry name" value="Lant_dehydr_N"/>
    <property type="match status" value="1"/>
</dbReference>
<evidence type="ECO:0000313" key="4">
    <source>
        <dbReference type="Proteomes" id="UP001499909"/>
    </source>
</evidence>
<name>A0ABP7MGJ5_9BACT</name>
<evidence type="ECO:0000259" key="2">
    <source>
        <dbReference type="Pfam" id="PF14028"/>
    </source>
</evidence>
<dbReference type="Proteomes" id="UP001499909">
    <property type="component" value="Unassembled WGS sequence"/>
</dbReference>
<evidence type="ECO:0000259" key="1">
    <source>
        <dbReference type="Pfam" id="PF04738"/>
    </source>
</evidence>
<dbReference type="InterPro" id="IPR023809">
    <property type="entry name" value="Thiopep_bacteriocin_synth_dom"/>
</dbReference>
<comment type="caution">
    <text evidence="3">The sequence shown here is derived from an EMBL/GenBank/DDBJ whole genome shotgun (WGS) entry which is preliminary data.</text>
</comment>
<gene>
    <name evidence="3" type="ORF">GCM10022406_03000</name>
</gene>
<feature type="domain" description="Thiopeptide-type bacteriocin biosynthesis" evidence="2">
    <location>
        <begin position="754"/>
        <end position="1016"/>
    </location>
</feature>
<reference evidence="4" key="1">
    <citation type="journal article" date="2019" name="Int. J. Syst. Evol. Microbiol.">
        <title>The Global Catalogue of Microorganisms (GCM) 10K type strain sequencing project: providing services to taxonomists for standard genome sequencing and annotation.</title>
        <authorList>
            <consortium name="The Broad Institute Genomics Platform"/>
            <consortium name="The Broad Institute Genome Sequencing Center for Infectious Disease"/>
            <person name="Wu L."/>
            <person name="Ma J."/>
        </authorList>
    </citation>
    <scope>NUCLEOTIDE SEQUENCE [LARGE SCALE GENOMIC DNA]</scope>
    <source>
        <strain evidence="4">JCM 17214</strain>
    </source>
</reference>
<dbReference type="NCBIfam" id="TIGR03891">
    <property type="entry name" value="thiopep_ocin"/>
    <property type="match status" value="1"/>
</dbReference>
<dbReference type="RefSeq" id="WP_345109036.1">
    <property type="nucleotide sequence ID" value="NZ_BAABDH010000003.1"/>
</dbReference>
<organism evidence="3 4">
    <name type="scientific">Hymenobacter algoricola</name>
    <dbReference type="NCBI Taxonomy" id="486267"/>
    <lineage>
        <taxon>Bacteria</taxon>
        <taxon>Pseudomonadati</taxon>
        <taxon>Bacteroidota</taxon>
        <taxon>Cytophagia</taxon>
        <taxon>Cytophagales</taxon>
        <taxon>Hymenobacteraceae</taxon>
        <taxon>Hymenobacter</taxon>
    </lineage>
</organism>
<keyword evidence="4" id="KW-1185">Reference proteome</keyword>
<dbReference type="Pfam" id="PF14028">
    <property type="entry name" value="Lant_dehydr_C"/>
    <property type="match status" value="1"/>
</dbReference>
<proteinExistence type="predicted"/>
<dbReference type="InterPro" id="IPR006827">
    <property type="entry name" value="Lant_deHydtase_N"/>
</dbReference>